<evidence type="ECO:0000313" key="4">
    <source>
        <dbReference type="EMBL" id="KJY81918.1"/>
    </source>
</evidence>
<comment type="similarity">
    <text evidence="1">Belongs to the UxaA family.</text>
</comment>
<dbReference type="PANTHER" id="PTHR30536">
    <property type="entry name" value="ALTRONATE/GALACTARATE DEHYDRATASE"/>
    <property type="match status" value="1"/>
</dbReference>
<dbReference type="AlphaFoldDB" id="A0A0F4NGE9"/>
<dbReference type="GO" id="GO:0016829">
    <property type="term" value="F:lyase activity"/>
    <property type="evidence" value="ECO:0007669"/>
    <property type="project" value="UniProtKB-KW"/>
</dbReference>
<gene>
    <name evidence="4" type="ORF">TW81_16340</name>
</gene>
<dbReference type="Pfam" id="PF04295">
    <property type="entry name" value="GD_AH_second"/>
    <property type="match status" value="1"/>
</dbReference>
<dbReference type="RefSeq" id="WP_045956802.1">
    <property type="nucleotide sequence ID" value="NZ_JXXV01000028.1"/>
</dbReference>
<reference evidence="4 5" key="1">
    <citation type="journal article" date="2015" name="BMC Genomics">
        <title>Genome mining reveals unlocked bioactive potential of marine Gram-negative bacteria.</title>
        <authorList>
            <person name="Machado H."/>
            <person name="Sonnenschein E.C."/>
            <person name="Melchiorsen J."/>
            <person name="Gram L."/>
        </authorList>
    </citation>
    <scope>NUCLEOTIDE SEQUENCE [LARGE SCALE GENOMIC DNA]</scope>
    <source>
        <strain evidence="4 5">S2757</strain>
    </source>
</reference>
<dbReference type="CDD" id="cd11613">
    <property type="entry name" value="SAF_AH_GD"/>
    <property type="match status" value="1"/>
</dbReference>
<dbReference type="GO" id="GO:0019698">
    <property type="term" value="P:D-galacturonate catabolic process"/>
    <property type="evidence" value="ECO:0007669"/>
    <property type="project" value="TreeGrafter"/>
</dbReference>
<dbReference type="Proteomes" id="UP000033673">
    <property type="component" value="Unassembled WGS sequence"/>
</dbReference>
<keyword evidence="4" id="KW-0378">Hydrolase</keyword>
<name>A0A0F4NGE9_9VIBR</name>
<keyword evidence="5" id="KW-1185">Reference proteome</keyword>
<accession>A0A0F4NGE9</accession>
<evidence type="ECO:0000313" key="5">
    <source>
        <dbReference type="Proteomes" id="UP000033673"/>
    </source>
</evidence>
<proteinExistence type="inferred from homology"/>
<sequence>MKPWIRIHEQDNVIIALQPLKQGECVLIDAGHEVTLLQDVDKGHKVAIDNVSQGEHLIKYGEPFGHASEDIISGQWVHSHNAKTNLSDKNDYIYRPVAVDDQQSANQIPVNIYRRHNGGVGIRNELWVIPTVGCVNGMAQRMVNQFLADSETSDIDGVYVFPHQFGCSQLGDDHETTKRLLQSMAQHPNAGGVLIVGLGCENNQVDPFMSGLTDIDPQRVRCLVSQKVEDEVEHGVELLTELHQVMRHDKREAGHLSELKLGLECGGSDGLSGITANPLLGQLSDYLIAQGGTTVLTEVPEMFGAETLLMNRASNESVFNQIVEMVNGFKDYYLQHDLPVYENPSPGNKAGGITTLEDKSLGCTQKAGRSAVVDVVGYTQRLKTPGLNLLNAPGNDAIATSALAASGCQMVLFTTGRGTPYGGFVPTLKLSTNTELAIRKPHWIDFDAGRLVSSDVSMPELLDDLITTLVAVVNGEPAKNEHNQIRELAIWKNGVTL</sequence>
<evidence type="ECO:0000256" key="2">
    <source>
        <dbReference type="ARBA" id="ARBA00023239"/>
    </source>
</evidence>
<dbReference type="InterPro" id="IPR048332">
    <property type="entry name" value="GD_AH_C"/>
</dbReference>
<comment type="caution">
    <text evidence="4">The sequence shown here is derived from an EMBL/GenBank/DDBJ whole genome shotgun (WGS) entry which is preliminary data.</text>
</comment>
<dbReference type="GO" id="GO:0016787">
    <property type="term" value="F:hydrolase activity"/>
    <property type="evidence" value="ECO:0007669"/>
    <property type="project" value="UniProtKB-KW"/>
</dbReference>
<dbReference type="Gene3D" id="2.30.130.110">
    <property type="match status" value="1"/>
</dbReference>
<dbReference type="InterPro" id="IPR044144">
    <property type="entry name" value="SAF_UxaA/GarD"/>
</dbReference>
<dbReference type="InterPro" id="IPR013974">
    <property type="entry name" value="SAF"/>
</dbReference>
<evidence type="ECO:0000256" key="1">
    <source>
        <dbReference type="ARBA" id="ARBA00010986"/>
    </source>
</evidence>
<evidence type="ECO:0000259" key="3">
    <source>
        <dbReference type="SMART" id="SM00858"/>
    </source>
</evidence>
<keyword evidence="2" id="KW-0456">Lyase</keyword>
<dbReference type="Pfam" id="PF20629">
    <property type="entry name" value="GD_AH_C"/>
    <property type="match status" value="1"/>
</dbReference>
<dbReference type="OrthoDB" id="9804574at2"/>
<dbReference type="PANTHER" id="PTHR30536:SF5">
    <property type="entry name" value="ALTRONATE DEHYDRATASE"/>
    <property type="match status" value="1"/>
</dbReference>
<feature type="domain" description="SAF" evidence="3">
    <location>
        <begin position="11"/>
        <end position="83"/>
    </location>
</feature>
<dbReference type="STRING" id="579748.TW81_16340"/>
<dbReference type="InterPro" id="IPR052172">
    <property type="entry name" value="UxaA_altronate/galactarate_dh"/>
</dbReference>
<dbReference type="InterPro" id="IPR007392">
    <property type="entry name" value="GD_AH_second"/>
</dbReference>
<dbReference type="PATRIC" id="fig|579748.3.peg.3375"/>
<protein>
    <submittedName>
        <fullName evidence="4">Altronate hydrolase</fullName>
    </submittedName>
</protein>
<organism evidence="4 5">
    <name type="scientific">Vibrio galatheae</name>
    <dbReference type="NCBI Taxonomy" id="579748"/>
    <lineage>
        <taxon>Bacteria</taxon>
        <taxon>Pseudomonadati</taxon>
        <taxon>Pseudomonadota</taxon>
        <taxon>Gammaproteobacteria</taxon>
        <taxon>Vibrionales</taxon>
        <taxon>Vibrionaceae</taxon>
        <taxon>Vibrio</taxon>
    </lineage>
</organism>
<dbReference type="EMBL" id="JXXV01000028">
    <property type="protein sequence ID" value="KJY81918.1"/>
    <property type="molecule type" value="Genomic_DNA"/>
</dbReference>
<dbReference type="SMART" id="SM00858">
    <property type="entry name" value="SAF"/>
    <property type="match status" value="1"/>
</dbReference>